<feature type="domain" description="Gfo/Idh/MocA-like oxidoreductase N-terminal" evidence="2">
    <location>
        <begin position="1"/>
        <end position="109"/>
    </location>
</feature>
<proteinExistence type="predicted"/>
<dbReference type="RefSeq" id="WP_229673443.1">
    <property type="nucleotide sequence ID" value="NZ_VFOX01000001.1"/>
</dbReference>
<evidence type="ECO:0000313" key="3">
    <source>
        <dbReference type="EMBL" id="TQL84699.1"/>
    </source>
</evidence>
<dbReference type="Proteomes" id="UP000317209">
    <property type="component" value="Unassembled WGS sequence"/>
</dbReference>
<dbReference type="Gene3D" id="3.30.360.10">
    <property type="entry name" value="Dihydrodipicolinate Reductase, domain 2"/>
    <property type="match status" value="1"/>
</dbReference>
<sequence length="321" mass="34463">MKVAFVGAGPRAVSQAEALMSAGLGDVVGVWNRSPERAHTLANSLPYASAHATVTEMVEATRPDVVSIVTHPAYRIRALRDAIDAGARTILLEKPIALTPQELAEVRAMGEECLIVVNTQYPWMTHWREIRRLVAEGALGEIRSIRASTGVDLFEQGPHLLSLALSTARAAGLPDPSWILAAGDGEASFGDLTVPAHTTAVADLGAARLQLLTGDVSPRVPGETNIFYQQQVEVTGSEGRVWVSLNQGWELWTSAGVRRGVSAWPRDDIQSQADLFRDLRSVVIDGGSPDAIPTRMSVAGADAALLFAWRESIDTGRMVML</sequence>
<dbReference type="Gene3D" id="3.40.50.720">
    <property type="entry name" value="NAD(P)-binding Rossmann-like Domain"/>
    <property type="match status" value="1"/>
</dbReference>
<dbReference type="PANTHER" id="PTHR43818:SF11">
    <property type="entry name" value="BCDNA.GH03377"/>
    <property type="match status" value="1"/>
</dbReference>
<dbReference type="GO" id="GO:0000166">
    <property type="term" value="F:nucleotide binding"/>
    <property type="evidence" value="ECO:0007669"/>
    <property type="project" value="InterPro"/>
</dbReference>
<evidence type="ECO:0000313" key="4">
    <source>
        <dbReference type="Proteomes" id="UP000317209"/>
    </source>
</evidence>
<accession>A0A543BIL5</accession>
<protein>
    <submittedName>
        <fullName evidence="3">Putative dehydrogenase</fullName>
    </submittedName>
</protein>
<dbReference type="GO" id="GO:0016491">
    <property type="term" value="F:oxidoreductase activity"/>
    <property type="evidence" value="ECO:0007669"/>
    <property type="project" value="UniProtKB-KW"/>
</dbReference>
<keyword evidence="1" id="KW-0560">Oxidoreductase</keyword>
<dbReference type="SUPFAM" id="SSF51735">
    <property type="entry name" value="NAD(P)-binding Rossmann-fold domains"/>
    <property type="match status" value="1"/>
</dbReference>
<dbReference type="AlphaFoldDB" id="A0A543BIL5"/>
<keyword evidence="4" id="KW-1185">Reference proteome</keyword>
<comment type="caution">
    <text evidence="3">The sequence shown here is derived from an EMBL/GenBank/DDBJ whole genome shotgun (WGS) entry which is preliminary data.</text>
</comment>
<gene>
    <name evidence="3" type="ORF">FB560_0290</name>
</gene>
<organism evidence="3 4">
    <name type="scientific">Microbacterium saperdae</name>
    <dbReference type="NCBI Taxonomy" id="69368"/>
    <lineage>
        <taxon>Bacteria</taxon>
        <taxon>Bacillati</taxon>
        <taxon>Actinomycetota</taxon>
        <taxon>Actinomycetes</taxon>
        <taxon>Micrococcales</taxon>
        <taxon>Microbacteriaceae</taxon>
        <taxon>Microbacterium</taxon>
    </lineage>
</organism>
<dbReference type="InterPro" id="IPR050463">
    <property type="entry name" value="Gfo/Idh/MocA_oxidrdct_glycsds"/>
</dbReference>
<dbReference type="InterPro" id="IPR000683">
    <property type="entry name" value="Gfo/Idh/MocA-like_OxRdtase_N"/>
</dbReference>
<dbReference type="PANTHER" id="PTHR43818">
    <property type="entry name" value="BCDNA.GH03377"/>
    <property type="match status" value="1"/>
</dbReference>
<dbReference type="EMBL" id="VFOX01000001">
    <property type="protein sequence ID" value="TQL84699.1"/>
    <property type="molecule type" value="Genomic_DNA"/>
</dbReference>
<dbReference type="InterPro" id="IPR036291">
    <property type="entry name" value="NAD(P)-bd_dom_sf"/>
</dbReference>
<dbReference type="SUPFAM" id="SSF55347">
    <property type="entry name" value="Glyceraldehyde-3-phosphate dehydrogenase-like, C-terminal domain"/>
    <property type="match status" value="1"/>
</dbReference>
<dbReference type="Pfam" id="PF01408">
    <property type="entry name" value="GFO_IDH_MocA"/>
    <property type="match status" value="1"/>
</dbReference>
<evidence type="ECO:0000256" key="1">
    <source>
        <dbReference type="ARBA" id="ARBA00023002"/>
    </source>
</evidence>
<evidence type="ECO:0000259" key="2">
    <source>
        <dbReference type="Pfam" id="PF01408"/>
    </source>
</evidence>
<name>A0A543BIL5_9MICO</name>
<reference evidence="3 4" key="1">
    <citation type="submission" date="2019-06" db="EMBL/GenBank/DDBJ databases">
        <title>Sequencing the genomes of 1000 actinobacteria strains.</title>
        <authorList>
            <person name="Klenk H.-P."/>
        </authorList>
    </citation>
    <scope>NUCLEOTIDE SEQUENCE [LARGE SCALE GENOMIC DNA]</scope>
    <source>
        <strain evidence="3 4">DSM 20169</strain>
    </source>
</reference>